<feature type="domain" description="Transposable element P transposase-like RNase H C-terminal" evidence="4">
    <location>
        <begin position="765"/>
        <end position="789"/>
    </location>
</feature>
<organism evidence="5 6">
    <name type="scientific">Patella caerulea</name>
    <name type="common">Rayed Mediterranean limpet</name>
    <dbReference type="NCBI Taxonomy" id="87958"/>
    <lineage>
        <taxon>Eukaryota</taxon>
        <taxon>Metazoa</taxon>
        <taxon>Spiralia</taxon>
        <taxon>Lophotrochozoa</taxon>
        <taxon>Mollusca</taxon>
        <taxon>Gastropoda</taxon>
        <taxon>Patellogastropoda</taxon>
        <taxon>Patelloidea</taxon>
        <taxon>Patellidae</taxon>
        <taxon>Patella</taxon>
    </lineage>
</organism>
<accession>A0AAN8JZF9</accession>
<dbReference type="InterPro" id="IPR048366">
    <property type="entry name" value="TNP-like_GBD"/>
</dbReference>
<sequence length="841" mass="96943">MELFCMEETRCIIQEELTDSDGFSADEFYVILEKPYKYSPDVDLDAFVEDLRLQSFYNLSSLFNDTQGLGQFSSINTLSNQSVLKFLSFYECDTTSVKTCVVIDKSLKASIQVHRKNISSHHEFWSGLPDVYDSKYKILQLLYKLEQWDIYMGNFEEELINSSPTTLTSSFKECDMGAIVGDIRYTSSIRSVKCCYLINQGFQCKHCSTYRSTLRKNLQRQKLALSKDSTINLNSKKPHSAMNREELINKVGVLKERSVQLNNENNKLRKALFESIKTKGHKLNQINNQELLDLFANCQTDVEKSFPDINSLQRVFGEQQRYYTSLSSKNNMRWHPMIIKWCLYMRNKSRKAYDTLRNTGFIALPSTRTLFDYSHILPSKTGFEDSILEHLIKEAQELGMYSEPHKSFVGILQDEVKVSQGLVYDKKTGELVGFVDLDSTSNELMKLENILNDSKPGLATNMLVIMVRGISSSLKYPIACFPTKGITADFLYPILWETVESLEYDCNLKPVFITCDGAAANRKFFALHKSPTCTSGDDCFWTWNPFSMPKRKMFFISDVPHLLKTARNCFSNSYSHNQKRKLWKDGRDISWAHILRLYEENIENNLYCQANKITRSHIDLTPFSKMKVNYAAQIFSETVASSLELMYGDSVLETVHFIRHMNKFFDCLNTRNLKESARKRNDNLKPYCDIDDPRFEYLTKDFLGYFSEWKTSVNNRNGDYSKSEKDNMQLSHQTLSGLHISVNSIVECSKFLLSEGVEFILTSHYNQDPLEEEFSHLRHKGGSNDNPTVYDIKNNLSQMRVIGSTALAPIHSNITKHRKAGGLPIDCRPIAKKPRFSKLRV</sequence>
<dbReference type="Pfam" id="PF21788">
    <property type="entry name" value="TNP-like_GBD"/>
    <property type="match status" value="1"/>
</dbReference>
<dbReference type="Pfam" id="PF21789">
    <property type="entry name" value="TNP-like_RNaseH_C"/>
    <property type="match status" value="1"/>
</dbReference>
<gene>
    <name evidence="5" type="ORF">SNE40_005988</name>
</gene>
<evidence type="ECO:0000313" key="6">
    <source>
        <dbReference type="Proteomes" id="UP001347796"/>
    </source>
</evidence>
<evidence type="ECO:0008006" key="7">
    <source>
        <dbReference type="Google" id="ProtNLM"/>
    </source>
</evidence>
<dbReference type="EMBL" id="JAZGQO010000005">
    <property type="protein sequence ID" value="KAK6186706.1"/>
    <property type="molecule type" value="Genomic_DNA"/>
</dbReference>
<reference evidence="5 6" key="1">
    <citation type="submission" date="2024-01" db="EMBL/GenBank/DDBJ databases">
        <title>The genome of the rayed Mediterranean limpet Patella caerulea (Linnaeus, 1758).</title>
        <authorList>
            <person name="Anh-Thu Weber A."/>
            <person name="Halstead-Nussloch G."/>
        </authorList>
    </citation>
    <scope>NUCLEOTIDE SEQUENCE [LARGE SCALE GENOMIC DNA]</scope>
    <source>
        <strain evidence="5">AATW-2023a</strain>
        <tissue evidence="5">Whole specimen</tissue>
    </source>
</reference>
<evidence type="ECO:0000313" key="5">
    <source>
        <dbReference type="EMBL" id="KAK6186706.1"/>
    </source>
</evidence>
<name>A0AAN8JZF9_PATCE</name>
<keyword evidence="6" id="KW-1185">Reference proteome</keyword>
<dbReference type="Proteomes" id="UP001347796">
    <property type="component" value="Unassembled WGS sequence"/>
</dbReference>
<dbReference type="InterPro" id="IPR048365">
    <property type="entry name" value="TNP-like_RNaseH_N"/>
</dbReference>
<evidence type="ECO:0000259" key="2">
    <source>
        <dbReference type="Pfam" id="PF21787"/>
    </source>
</evidence>
<proteinExistence type="predicted"/>
<feature type="domain" description="Transposable element P transposase-like GTP-binding insertion" evidence="3">
    <location>
        <begin position="561"/>
        <end position="678"/>
    </location>
</feature>
<evidence type="ECO:0000259" key="3">
    <source>
        <dbReference type="Pfam" id="PF21788"/>
    </source>
</evidence>
<dbReference type="InterPro" id="IPR048367">
    <property type="entry name" value="TNP-like_RNaseH_C"/>
</dbReference>
<comment type="caution">
    <text evidence="5">The sequence shown here is derived from an EMBL/GenBank/DDBJ whole genome shotgun (WGS) entry which is preliminary data.</text>
</comment>
<feature type="domain" description="Transposable element P transposase-like RNase H" evidence="2">
    <location>
        <begin position="380"/>
        <end position="526"/>
    </location>
</feature>
<evidence type="ECO:0000259" key="4">
    <source>
        <dbReference type="Pfam" id="PF21789"/>
    </source>
</evidence>
<protein>
    <recommendedName>
        <fullName evidence="7">Transposase</fullName>
    </recommendedName>
</protein>
<feature type="coiled-coil region" evidence="1">
    <location>
        <begin position="244"/>
        <end position="271"/>
    </location>
</feature>
<keyword evidence="1" id="KW-0175">Coiled coil</keyword>
<dbReference type="AlphaFoldDB" id="A0AAN8JZF9"/>
<evidence type="ECO:0000256" key="1">
    <source>
        <dbReference type="SAM" id="Coils"/>
    </source>
</evidence>
<dbReference type="Pfam" id="PF21787">
    <property type="entry name" value="TNP-like_RNaseH_N"/>
    <property type="match status" value="1"/>
</dbReference>